<keyword evidence="3 5" id="KW-0560">Oxidoreductase</keyword>
<gene>
    <name evidence="5" type="primary">pcaG</name>
    <name evidence="5" type="ORF">Mrose_03188</name>
</gene>
<feature type="domain" description="Intradiol ring-cleavage dioxygenases" evidence="4">
    <location>
        <begin position="38"/>
        <end position="66"/>
    </location>
</feature>
<evidence type="ECO:0000313" key="6">
    <source>
        <dbReference type="Proteomes" id="UP000265341"/>
    </source>
</evidence>
<dbReference type="Pfam" id="PF00775">
    <property type="entry name" value="Dioxygenase_C"/>
    <property type="match status" value="1"/>
</dbReference>
<dbReference type="PROSITE" id="PS00083">
    <property type="entry name" value="INTRADIOL_DIOXYGENAS"/>
    <property type="match status" value="1"/>
</dbReference>
<accession>A0A399ELH5</accession>
<evidence type="ECO:0000256" key="1">
    <source>
        <dbReference type="ARBA" id="ARBA00007825"/>
    </source>
</evidence>
<dbReference type="InterPro" id="IPR050770">
    <property type="entry name" value="Intradiol_RC_Dioxygenase"/>
</dbReference>
<dbReference type="EMBL" id="QWLA01000087">
    <property type="protein sequence ID" value="RIH83011.1"/>
    <property type="molecule type" value="Genomic_DNA"/>
</dbReference>
<dbReference type="GO" id="GO:0018578">
    <property type="term" value="F:protocatechuate 3,4-dioxygenase activity"/>
    <property type="evidence" value="ECO:0007669"/>
    <property type="project" value="UniProtKB-EC"/>
</dbReference>
<comment type="similarity">
    <text evidence="1">Belongs to the intradiol ring-cleavage dioxygenase family.</text>
</comment>
<keyword evidence="6" id="KW-1185">Reference proteome</keyword>
<dbReference type="NCBIfam" id="TIGR02423">
    <property type="entry name" value="protocat_alph"/>
    <property type="match status" value="1"/>
</dbReference>
<dbReference type="OrthoDB" id="9805815at2"/>
<evidence type="ECO:0000313" key="5">
    <source>
        <dbReference type="EMBL" id="RIH83011.1"/>
    </source>
</evidence>
<dbReference type="GO" id="GO:0008199">
    <property type="term" value="F:ferric iron binding"/>
    <property type="evidence" value="ECO:0007669"/>
    <property type="project" value="InterPro"/>
</dbReference>
<protein>
    <submittedName>
        <fullName evidence="5">Protocatechuate 3,4-dioxygenase alpha chain</fullName>
        <ecNumber evidence="5">1.13.11.3</ecNumber>
    </submittedName>
</protein>
<evidence type="ECO:0000256" key="2">
    <source>
        <dbReference type="ARBA" id="ARBA00022964"/>
    </source>
</evidence>
<dbReference type="PANTHER" id="PTHR33711">
    <property type="entry name" value="DIOXYGENASE, PUTATIVE (AFU_ORTHOLOGUE AFUA_2G02910)-RELATED"/>
    <property type="match status" value="1"/>
</dbReference>
<dbReference type="InterPro" id="IPR012786">
    <property type="entry name" value="Protocat_dOase_a"/>
</dbReference>
<keyword evidence="2 5" id="KW-0223">Dioxygenase</keyword>
<evidence type="ECO:0000256" key="3">
    <source>
        <dbReference type="ARBA" id="ARBA00023002"/>
    </source>
</evidence>
<dbReference type="Proteomes" id="UP000265341">
    <property type="component" value="Unassembled WGS sequence"/>
</dbReference>
<dbReference type="RefSeq" id="WP_119279992.1">
    <property type="nucleotide sequence ID" value="NZ_QWLA01000087.1"/>
</dbReference>
<sequence>MRPQSPSQTVGPFFHFGLVREGGNILADEEALGERIVIRGRVLDGEGVPVDDALVEIWQADALGHFRHPADPHHAQADPNFRGFGRSATVGEGFCFHTVKPGPIGQNPVPYINVRVFARGMLTHAVTRMYFSDHDNTQDPTFGSLDPLRRQTLVAQRRETPGGIVYRWNIRLQGEGETVFFEL</sequence>
<name>A0A399ELH5_9DEIN</name>
<evidence type="ECO:0000259" key="4">
    <source>
        <dbReference type="PROSITE" id="PS00083"/>
    </source>
</evidence>
<dbReference type="AlphaFoldDB" id="A0A399ELH5"/>
<dbReference type="PANTHER" id="PTHR33711:SF9">
    <property type="entry name" value="PROTOCATECHUATE 3,4-DIOXYGENASE ALPHA CHAIN"/>
    <property type="match status" value="1"/>
</dbReference>
<comment type="caution">
    <text evidence="5">The sequence shown here is derived from an EMBL/GenBank/DDBJ whole genome shotgun (WGS) entry which is preliminary data.</text>
</comment>
<dbReference type="Gene3D" id="2.60.130.10">
    <property type="entry name" value="Aromatic compound dioxygenase"/>
    <property type="match status" value="1"/>
</dbReference>
<dbReference type="InterPro" id="IPR015889">
    <property type="entry name" value="Intradiol_dOase_core"/>
</dbReference>
<reference evidence="5 6" key="1">
    <citation type="submission" date="2018-08" db="EMBL/GenBank/DDBJ databases">
        <title>Meiothermus roseus NBRC 110900 genome sequencing project.</title>
        <authorList>
            <person name="Da Costa M.S."/>
            <person name="Albuquerque L."/>
            <person name="Raposo P."/>
            <person name="Froufe H.J.C."/>
            <person name="Barroso C.S."/>
            <person name="Egas C."/>
        </authorList>
    </citation>
    <scope>NUCLEOTIDE SEQUENCE [LARGE SCALE GENOMIC DNA]</scope>
    <source>
        <strain evidence="5 6">NBRC 110900</strain>
    </source>
</reference>
<dbReference type="InterPro" id="IPR000627">
    <property type="entry name" value="Intradiol_dOase_C"/>
</dbReference>
<proteinExistence type="inferred from homology"/>
<dbReference type="SUPFAM" id="SSF49482">
    <property type="entry name" value="Aromatic compound dioxygenase"/>
    <property type="match status" value="1"/>
</dbReference>
<organism evidence="5 6">
    <name type="scientific">Calidithermus roseus</name>
    <dbReference type="NCBI Taxonomy" id="1644118"/>
    <lineage>
        <taxon>Bacteria</taxon>
        <taxon>Thermotogati</taxon>
        <taxon>Deinococcota</taxon>
        <taxon>Deinococci</taxon>
        <taxon>Thermales</taxon>
        <taxon>Thermaceae</taxon>
        <taxon>Calidithermus</taxon>
    </lineage>
</organism>
<dbReference type="EC" id="1.13.11.3" evidence="5"/>